<sequence>GRVRRASRDRDGGERGGGTGHRPRTGERGRSSRPPRAARGALARRGRGDRGGGWADAAAPRRSDRRGGGRRGNRARRRRTGPDRYPGRERRHEPERRGRRLCAGRLEPGPRHQPHRGIPPGARGPAAPQGKARGVPRPGNRRLVGRRTARLCRARRLLRLEIRPDGLHAGTGGGGQGGRHPLRHGPARERSHRLRGTIGGDEASERRPVSPAGGRRRVHPAPAQATAPRLGAGATPLAVRL</sequence>
<organism evidence="2">
    <name type="scientific">uncultured Thermomicrobiales bacterium</name>
    <dbReference type="NCBI Taxonomy" id="1645740"/>
    <lineage>
        <taxon>Bacteria</taxon>
        <taxon>Pseudomonadati</taxon>
        <taxon>Thermomicrobiota</taxon>
        <taxon>Thermomicrobia</taxon>
        <taxon>Thermomicrobiales</taxon>
        <taxon>environmental samples</taxon>
    </lineage>
</organism>
<proteinExistence type="predicted"/>
<feature type="non-terminal residue" evidence="2">
    <location>
        <position position="241"/>
    </location>
</feature>
<dbReference type="AlphaFoldDB" id="A0A6J4V925"/>
<feature type="compositionally biased region" description="Low complexity" evidence="1">
    <location>
        <begin position="116"/>
        <end position="133"/>
    </location>
</feature>
<evidence type="ECO:0000256" key="1">
    <source>
        <dbReference type="SAM" id="MobiDB-lite"/>
    </source>
</evidence>
<protein>
    <submittedName>
        <fullName evidence="2">Uncharacterized protein</fullName>
    </submittedName>
</protein>
<name>A0A6J4V925_9BACT</name>
<accession>A0A6J4V925</accession>
<feature type="compositionally biased region" description="Gly residues" evidence="1">
    <location>
        <begin position="169"/>
        <end position="178"/>
    </location>
</feature>
<feature type="region of interest" description="Disordered" evidence="1">
    <location>
        <begin position="165"/>
        <end position="241"/>
    </location>
</feature>
<feature type="compositionally biased region" description="Basic and acidic residues" evidence="1">
    <location>
        <begin position="1"/>
        <end position="14"/>
    </location>
</feature>
<gene>
    <name evidence="2" type="ORF">AVDCRST_MAG88-2148</name>
</gene>
<feature type="non-terminal residue" evidence="2">
    <location>
        <position position="1"/>
    </location>
</feature>
<feature type="compositionally biased region" description="Basic and acidic residues" evidence="1">
    <location>
        <begin position="80"/>
        <end position="96"/>
    </location>
</feature>
<feature type="compositionally biased region" description="Low complexity" evidence="1">
    <location>
        <begin position="32"/>
        <end position="41"/>
    </location>
</feature>
<feature type="region of interest" description="Disordered" evidence="1">
    <location>
        <begin position="1"/>
        <end position="141"/>
    </location>
</feature>
<dbReference type="EMBL" id="CADCWM010000559">
    <property type="protein sequence ID" value="CAA9568842.1"/>
    <property type="molecule type" value="Genomic_DNA"/>
</dbReference>
<evidence type="ECO:0000313" key="2">
    <source>
        <dbReference type="EMBL" id="CAA9568842.1"/>
    </source>
</evidence>
<feature type="compositionally biased region" description="Basic residues" evidence="1">
    <location>
        <begin position="180"/>
        <end position="195"/>
    </location>
</feature>
<reference evidence="2" key="1">
    <citation type="submission" date="2020-02" db="EMBL/GenBank/DDBJ databases">
        <authorList>
            <person name="Meier V. D."/>
        </authorList>
    </citation>
    <scope>NUCLEOTIDE SEQUENCE</scope>
    <source>
        <strain evidence="2">AVDCRST_MAG88</strain>
    </source>
</reference>
<feature type="compositionally biased region" description="Basic residues" evidence="1">
    <location>
        <begin position="68"/>
        <end position="79"/>
    </location>
</feature>